<feature type="region of interest" description="Disordered" evidence="1">
    <location>
        <begin position="79"/>
        <end position="107"/>
    </location>
</feature>
<gene>
    <name evidence="2" type="ORF">DARMORV10_C03P76110.1</name>
</gene>
<feature type="compositionally biased region" description="Basic and acidic residues" evidence="1">
    <location>
        <begin position="84"/>
        <end position="97"/>
    </location>
</feature>
<feature type="region of interest" description="Disordered" evidence="1">
    <location>
        <begin position="1"/>
        <end position="35"/>
    </location>
</feature>
<proteinExistence type="predicted"/>
<feature type="compositionally biased region" description="Low complexity" evidence="1">
    <location>
        <begin position="20"/>
        <end position="31"/>
    </location>
</feature>
<reference evidence="2" key="1">
    <citation type="submission" date="2021-01" db="EMBL/GenBank/DDBJ databases">
        <authorList>
            <consortium name="Genoscope - CEA"/>
            <person name="William W."/>
        </authorList>
    </citation>
    <scope>NUCLEOTIDE SEQUENCE</scope>
</reference>
<accession>A0A816IE67</accession>
<evidence type="ECO:0000256" key="1">
    <source>
        <dbReference type="SAM" id="MobiDB-lite"/>
    </source>
</evidence>
<name>A0A816IE67_BRANA</name>
<organism evidence="2">
    <name type="scientific">Brassica napus</name>
    <name type="common">Rape</name>
    <dbReference type="NCBI Taxonomy" id="3708"/>
    <lineage>
        <taxon>Eukaryota</taxon>
        <taxon>Viridiplantae</taxon>
        <taxon>Streptophyta</taxon>
        <taxon>Embryophyta</taxon>
        <taxon>Tracheophyta</taxon>
        <taxon>Spermatophyta</taxon>
        <taxon>Magnoliopsida</taxon>
        <taxon>eudicotyledons</taxon>
        <taxon>Gunneridae</taxon>
        <taxon>Pentapetalae</taxon>
        <taxon>rosids</taxon>
        <taxon>malvids</taxon>
        <taxon>Brassicales</taxon>
        <taxon>Brassicaceae</taxon>
        <taxon>Brassiceae</taxon>
        <taxon>Brassica</taxon>
    </lineage>
</organism>
<dbReference type="EMBL" id="HG994367">
    <property type="protein sequence ID" value="CAF1709784.1"/>
    <property type="molecule type" value="Genomic_DNA"/>
</dbReference>
<protein>
    <submittedName>
        <fullName evidence="2">(rape) hypothetical protein</fullName>
    </submittedName>
</protein>
<sequence length="107" mass="12291">MVRGTADHPEGDIDRRTGEAGSASPGPAIASNDVHSRRCYLKKLSRHTLRILTDVKNRYMKQRWSTGWWKQRFNGWTLVPPREQSTRDSSNRTPREAEDNDQLPSEA</sequence>
<dbReference type="Proteomes" id="UP001295469">
    <property type="component" value="Chromosome C03"/>
</dbReference>
<evidence type="ECO:0000313" key="2">
    <source>
        <dbReference type="EMBL" id="CAF1709784.1"/>
    </source>
</evidence>
<dbReference type="AlphaFoldDB" id="A0A816IE67"/>
<feature type="compositionally biased region" description="Basic and acidic residues" evidence="1">
    <location>
        <begin position="1"/>
        <end position="18"/>
    </location>
</feature>